<dbReference type="EMBL" id="JJQF01000098">
    <property type="protein sequence ID" value="KKH29340.1"/>
    <property type="molecule type" value="Genomic_DNA"/>
</dbReference>
<name>A0A0F8MLF5_METMZ</name>
<dbReference type="InterPro" id="IPR007345">
    <property type="entry name" value="Polysacch_pyruvyl_Trfase"/>
</dbReference>
<evidence type="ECO:0000313" key="5">
    <source>
        <dbReference type="Proteomes" id="UP000467371"/>
    </source>
</evidence>
<gene>
    <name evidence="2" type="ORF">DU37_10670</name>
    <name evidence="3" type="ORF">FQU78_00640</name>
</gene>
<proteinExistence type="predicted"/>
<dbReference type="GeneID" id="44085572"/>
<dbReference type="PANTHER" id="PTHR36836">
    <property type="entry name" value="COLANIC ACID BIOSYNTHESIS PROTEIN WCAK"/>
    <property type="match status" value="1"/>
</dbReference>
<accession>A0A0F8MLF5</accession>
<dbReference type="EMBL" id="CP042908">
    <property type="protein sequence ID" value="QIB89737.1"/>
    <property type="molecule type" value="Genomic_DNA"/>
</dbReference>
<dbReference type="RefSeq" id="WP_048045401.1">
    <property type="nucleotide sequence ID" value="NZ_CP042908.1"/>
</dbReference>
<evidence type="ECO:0000313" key="4">
    <source>
        <dbReference type="Proteomes" id="UP000034338"/>
    </source>
</evidence>
<reference evidence="2 4" key="1">
    <citation type="journal article" date="2015" name="ISME J.">
        <title>Genomic and phenotypic differentiation among Methanosarcina mazei populations from Columbia River sediment.</title>
        <authorList>
            <person name="Youngblut N.D."/>
            <person name="Wirth J.S."/>
            <person name="Henriksen J.R."/>
            <person name="Smith M."/>
            <person name="Simon H."/>
            <person name="Metcalf W.W."/>
            <person name="Whitaker R.J."/>
        </authorList>
    </citation>
    <scope>NUCLEOTIDE SEQUENCE [LARGE SCALE GENOMIC DNA]</scope>
    <source>
        <strain evidence="2 4">1.H.A.0.1</strain>
    </source>
</reference>
<organism evidence="2 4">
    <name type="scientific">Methanosarcina mazei</name>
    <name type="common">Methanosarcina frisia</name>
    <dbReference type="NCBI Taxonomy" id="2209"/>
    <lineage>
        <taxon>Archaea</taxon>
        <taxon>Methanobacteriati</taxon>
        <taxon>Methanobacteriota</taxon>
        <taxon>Stenosarchaea group</taxon>
        <taxon>Methanomicrobia</taxon>
        <taxon>Methanosarcinales</taxon>
        <taxon>Methanosarcinaceae</taxon>
        <taxon>Methanosarcina</taxon>
    </lineage>
</organism>
<evidence type="ECO:0000313" key="2">
    <source>
        <dbReference type="EMBL" id="KKH29340.1"/>
    </source>
</evidence>
<sequence>MSENPTFILAGNGSYDNRGCEAIVRGTAKILRHYYKNPSFLCASFFQNQEQFEKQRREEFDPAIVHKKANKRQSKFDPNWLLRLPFRKAYPELYKNWIYKEMIPYVENSTSVLSIGGDNYSLDYGIPRSFTYLDDVVLERKRPLVIWGASVGPFEKIPEYEQYMKNHLREVTGIFAREPTTIEYLDRIGITDNVYKVADPAFLMDVTEPSSDKQIEIEENSIGINLSPLMAKYFIDGNMESWINTATKIVEEITNITNNKIYLIPHVTTPSSNDYLFLKEVKKRAKTSREKIILLPPTYNASETKWIISKMRIFAGARTHSTIAALSSCVPTLSFAYSIKAKGINKDIFGHEDYCLNLEKLTPEIVAKKIESMLERRKEIRSELKAAIPRAENEALLAGKILQKMTE</sequence>
<dbReference type="Proteomes" id="UP000467371">
    <property type="component" value="Chromosome"/>
</dbReference>
<evidence type="ECO:0000313" key="3">
    <source>
        <dbReference type="EMBL" id="QIB89737.1"/>
    </source>
</evidence>
<keyword evidence="2" id="KW-0808">Transferase</keyword>
<feature type="domain" description="Polysaccharide pyruvyl transferase" evidence="1">
    <location>
        <begin position="17"/>
        <end position="338"/>
    </location>
</feature>
<dbReference type="GO" id="GO:0016740">
    <property type="term" value="F:transferase activity"/>
    <property type="evidence" value="ECO:0007669"/>
    <property type="project" value="UniProtKB-KW"/>
</dbReference>
<dbReference type="AlphaFoldDB" id="A0A0F8MLF5"/>
<reference evidence="3 5" key="2">
    <citation type="journal article" date="2020" name="Environ. Microbiol. Rep.">
        <title>Redox cycling of Fe(II) and Fe(III) in magnetite accelerates aceticlastic methanogenesis by Methanosarcina mazei.</title>
        <authorList>
            <person name="Wang H."/>
            <person name="Byrne J.M."/>
            <person name="Liu P."/>
            <person name="Liu J."/>
            <person name="Dong X."/>
            <person name="Lu Y."/>
        </authorList>
    </citation>
    <scope>NUCLEOTIDE SEQUENCE [LARGE SCALE GENOMIC DNA]</scope>
    <source>
        <strain evidence="3">Zm-15</strain>
        <strain evidence="5">zm-15</strain>
    </source>
</reference>
<dbReference type="PANTHER" id="PTHR36836:SF1">
    <property type="entry name" value="COLANIC ACID BIOSYNTHESIS PROTEIN WCAK"/>
    <property type="match status" value="1"/>
</dbReference>
<dbReference type="Proteomes" id="UP000034338">
    <property type="component" value="Unassembled WGS sequence"/>
</dbReference>
<protein>
    <submittedName>
        <fullName evidence="2 3">Polysaccharide pyruvyl transferase</fullName>
    </submittedName>
</protein>
<evidence type="ECO:0000259" key="1">
    <source>
        <dbReference type="Pfam" id="PF04230"/>
    </source>
</evidence>
<dbReference type="Pfam" id="PF04230">
    <property type="entry name" value="PS_pyruv_trans"/>
    <property type="match status" value="1"/>
</dbReference>
<dbReference type="PATRIC" id="fig|2209.81.peg.2306"/>